<evidence type="ECO:0000256" key="1">
    <source>
        <dbReference type="SAM" id="MobiDB-lite"/>
    </source>
</evidence>
<comment type="caution">
    <text evidence="3">The sequence shown here is derived from an EMBL/GenBank/DDBJ whole genome shotgun (WGS) entry which is preliminary data.</text>
</comment>
<reference evidence="4" key="1">
    <citation type="submission" date="2018-01" db="EMBL/GenBank/DDBJ databases">
        <title>Draft Genome Sequence of the Radioresistant Bacterium Deinococcus aerius TR0125, Isolated from the Higher Atmosphere above Japan.</title>
        <authorList>
            <person name="Satoh K."/>
            <person name="Arai H."/>
            <person name="Sanzen T."/>
            <person name="Kawaguchi Y."/>
            <person name="Hayashi H."/>
            <person name="Yokobori S."/>
            <person name="Yamagishi A."/>
            <person name="Oono Y."/>
            <person name="Narumi I."/>
        </authorList>
    </citation>
    <scope>NUCLEOTIDE SEQUENCE [LARGE SCALE GENOMIC DNA]</scope>
    <source>
        <strain evidence="4">TR0125</strain>
    </source>
</reference>
<feature type="region of interest" description="Disordered" evidence="1">
    <location>
        <begin position="14"/>
        <end position="95"/>
    </location>
</feature>
<feature type="compositionally biased region" description="Pro residues" evidence="1">
    <location>
        <begin position="85"/>
        <end position="95"/>
    </location>
</feature>
<feature type="compositionally biased region" description="Basic residues" evidence="1">
    <location>
        <begin position="66"/>
        <end position="75"/>
    </location>
</feature>
<feature type="compositionally biased region" description="Pro residues" evidence="1">
    <location>
        <begin position="55"/>
        <end position="65"/>
    </location>
</feature>
<accession>A0A2I9D864</accession>
<dbReference type="EMBL" id="BFAG01000010">
    <property type="protein sequence ID" value="GBF06730.1"/>
    <property type="molecule type" value="Genomic_DNA"/>
</dbReference>
<sequence>MKQVFLTTLLLGLGGGALAGNQPQSGLPQVPGQAAPSVPAPGQAHPVPGRCRVPPAHPLPAPGAPPRRRAARRPRRSPDRRGPCPGRPPPWLNPA</sequence>
<organism evidence="3 4">
    <name type="scientific">Deinococcus aerius</name>
    <dbReference type="NCBI Taxonomy" id="200253"/>
    <lineage>
        <taxon>Bacteria</taxon>
        <taxon>Thermotogati</taxon>
        <taxon>Deinococcota</taxon>
        <taxon>Deinococci</taxon>
        <taxon>Deinococcales</taxon>
        <taxon>Deinococcaceae</taxon>
        <taxon>Deinococcus</taxon>
    </lineage>
</organism>
<feature type="chain" id="PRO_5014392383" evidence="2">
    <location>
        <begin position="20"/>
        <end position="95"/>
    </location>
</feature>
<evidence type="ECO:0000313" key="4">
    <source>
        <dbReference type="Proteomes" id="UP000236569"/>
    </source>
</evidence>
<evidence type="ECO:0000313" key="3">
    <source>
        <dbReference type="EMBL" id="GBF06730.1"/>
    </source>
</evidence>
<protein>
    <submittedName>
        <fullName evidence="3">Uncharacterized protein</fullName>
    </submittedName>
</protein>
<gene>
    <name evidence="3" type="ORF">DAERI_100093</name>
</gene>
<keyword evidence="4" id="KW-1185">Reference proteome</keyword>
<evidence type="ECO:0000256" key="2">
    <source>
        <dbReference type="SAM" id="SignalP"/>
    </source>
</evidence>
<dbReference type="AlphaFoldDB" id="A0A2I9D864"/>
<keyword evidence="2" id="KW-0732">Signal</keyword>
<name>A0A2I9D864_9DEIO</name>
<dbReference type="Proteomes" id="UP000236569">
    <property type="component" value="Unassembled WGS sequence"/>
</dbReference>
<proteinExistence type="predicted"/>
<feature type="signal peptide" evidence="2">
    <location>
        <begin position="1"/>
        <end position="19"/>
    </location>
</feature>